<dbReference type="KEGG" id="mcw:A8L33_06580"/>
<dbReference type="InterPro" id="IPR049709">
    <property type="entry name" value="IniB-like_N"/>
</dbReference>
<feature type="region of interest" description="Disordered" evidence="1">
    <location>
        <begin position="62"/>
        <end position="86"/>
    </location>
</feature>
<dbReference type="PATRIC" id="fig|84292.3.peg.2419"/>
<protein>
    <submittedName>
        <fullName evidence="2">Uncharacterized protein</fullName>
    </submittedName>
</protein>
<sequence>MSMTLATVADALIEFILSLLRDPALSDEFDEDPEATLASNGLSGVTAEDVCAVAPIIADRPQVAPKPAPDHPMPGPPKPPGPPEPPAVHEIINIKNNLTWIDDRDTIVDQSVNQNIWAGGDVTQVFDNEAIVASGDESIAAGDDVDASTNLDASTNIGNGAEGDVNVGNETDVVVIDDSFNDESDNSTNTENNADIDVEGSFNESTETTNTEGSYNDTAVVDTTVNSAETTVVVDNSSEVAVSAESDAAVFETDESAMTQEYVADDEF</sequence>
<evidence type="ECO:0000256" key="1">
    <source>
        <dbReference type="SAM" id="MobiDB-lite"/>
    </source>
</evidence>
<organism evidence="2 3">
    <name type="scientific">Microbacterium aurantiacum</name>
    <dbReference type="NCBI Taxonomy" id="162393"/>
    <lineage>
        <taxon>Bacteria</taxon>
        <taxon>Bacillati</taxon>
        <taxon>Actinomycetota</taxon>
        <taxon>Actinomycetes</taxon>
        <taxon>Micrococcales</taxon>
        <taxon>Microbacteriaceae</taxon>
        <taxon>Microbacterium</taxon>
    </lineage>
</organism>
<feature type="region of interest" description="Disordered" evidence="1">
    <location>
        <begin position="179"/>
        <end position="214"/>
    </location>
</feature>
<accession>A0A0M8MHH2</accession>
<dbReference type="OrthoDB" id="5078400at2"/>
<feature type="compositionally biased region" description="Low complexity" evidence="1">
    <location>
        <begin position="199"/>
        <end position="214"/>
    </location>
</feature>
<dbReference type="Proteomes" id="UP000037737">
    <property type="component" value="Unassembled WGS sequence"/>
</dbReference>
<name>A0A0M8MHH2_9MICO</name>
<dbReference type="AlphaFoldDB" id="A0A0M8MHH2"/>
<feature type="compositionally biased region" description="Pro residues" evidence="1">
    <location>
        <begin position="64"/>
        <end position="86"/>
    </location>
</feature>
<gene>
    <name evidence="2" type="ORF">XI38_11910</name>
</gene>
<evidence type="ECO:0000313" key="2">
    <source>
        <dbReference type="EMBL" id="KOS10197.1"/>
    </source>
</evidence>
<proteinExistence type="predicted"/>
<dbReference type="NCBIfam" id="NF038175">
    <property type="entry name" value="IniB_NTERM"/>
    <property type="match status" value="1"/>
</dbReference>
<evidence type="ECO:0000313" key="3">
    <source>
        <dbReference type="Proteomes" id="UP000037737"/>
    </source>
</evidence>
<comment type="caution">
    <text evidence="2">The sequence shown here is derived from an EMBL/GenBank/DDBJ whole genome shotgun (WGS) entry which is preliminary data.</text>
</comment>
<reference evidence="2" key="1">
    <citation type="submission" date="2015-04" db="EMBL/GenBank/DDBJ databases">
        <title>Complete genome sequence of Microbacterium chocolatum SIT 101, a bacterium enantioselectively hydrolyzing mesomeric diesters.</title>
        <authorList>
            <person name="Li X."/>
            <person name="Xu Y."/>
        </authorList>
    </citation>
    <scope>NUCLEOTIDE SEQUENCE [LARGE SCALE GENOMIC DNA]</scope>
    <source>
        <strain evidence="2">SIT 101</strain>
    </source>
</reference>
<dbReference type="EMBL" id="LAVO01000012">
    <property type="protein sequence ID" value="KOS10197.1"/>
    <property type="molecule type" value="Genomic_DNA"/>
</dbReference>
<keyword evidence="3" id="KW-1185">Reference proteome</keyword>